<dbReference type="PROSITE" id="PS50212">
    <property type="entry name" value="RASGEF_NTER"/>
    <property type="match status" value="1"/>
</dbReference>
<dbReference type="SMART" id="SM00147">
    <property type="entry name" value="RasGEF"/>
    <property type="match status" value="1"/>
</dbReference>
<feature type="compositionally biased region" description="Low complexity" evidence="3">
    <location>
        <begin position="104"/>
        <end position="117"/>
    </location>
</feature>
<dbReference type="CDD" id="cd06224">
    <property type="entry name" value="REM"/>
    <property type="match status" value="1"/>
</dbReference>
<evidence type="ECO:0000256" key="3">
    <source>
        <dbReference type="SAM" id="MobiDB-lite"/>
    </source>
</evidence>
<gene>
    <name evidence="6" type="ORF">HK097_009394</name>
</gene>
<dbReference type="GO" id="GO:0007265">
    <property type="term" value="P:Ras protein signal transduction"/>
    <property type="evidence" value="ECO:0007669"/>
    <property type="project" value="TreeGrafter"/>
</dbReference>
<sequence length="1062" mass="117071">MALPSTICSLQGIYYQHGTQIPVASRFGEKHILYNHTTGTHAAVDADGLVRLEGGGSYTAEVLDLDRRLGRQGRARSESNLDESKKTWKGPGTVRLGRRPSEQSLSPPKRSSNRPPSIGSLNCLRKGSIDEDESLHKIDKGFFQKSPKKSPTKEDASPITSSFPNLLDSIKSYRRQSSSGFGSTSTIRRKSQQVTPEPLKADHDVALVPSASSSSGSVTEMHMPQPQPQPQRSTSIGSLNRRLSASPAFGAPSLESIPGTLARGSSGASGTFQSEDEEHEDHQGEVSMLDFLGPSLLKKSSSLLSDSSSIPTPSNRASVMSKRSGSFVSDDGNSPKGSVGKRSYVSSRLGRFSIGVSTSQDSLAEIPKLAERLETEKDSQMVSCWFTLRDYVLRAYQDERETEPPLLEVSMDSCLSYPDPNLSPFGFEVVHESGVQRCIAHSYESMLSWLSLINTASSNISLAHTLATADARAALKDPETETYQSELTALISELTEITTSMLNDRDTGNVLPPLPRAPPVTQSGPRTSIPTSTTPPPTTHTPAPTATKPAAAKRVAALSRADSTDLSPRNSTSFLALNVSSEDLTDAEAQVYEVRDADCAGGGSGSERENSNSGSILEPTPPSEGAPGGARFHRAHLRQIVDDLGGSVVLRYEDADAGAMDKYSIAAGSIDKLVERLADEHLPDLEYITAFLFTYRFFAGSDSLLHMLQARLHVEPPQNPSPDQIAYVRKWRHLVRLRTIHVVKVWMDRLWHPDFLAATSRIALGDFISAIVKGGMYLEEDDRRLETKPRINFIDLDPKEVAVQLTLMEHDRLRAIHPVALLLQLNDKGKDPLISAQCVPVRAMIEAFNQTSYWVATEICTQPELKNRVKVVEKCVKMGKQCRKLNNFHTLMAIISGLNVSAVGRLKETWEAVDPKHRKTLDELETLLSPQHNYRSYRTLLDQTEKHSTPQPLIPILGLLLKDLLFLDDGNKTKLENGLINFSKFRTMYMNVARFASYQEVRYSSTMGQDRVSSEQVAVVSEFVRNLRCLKEAALYKYSCLCEAKVGAEETLRDKWMKESRR</sequence>
<dbReference type="GO" id="GO:0005085">
    <property type="term" value="F:guanyl-nucleotide exchange factor activity"/>
    <property type="evidence" value="ECO:0007669"/>
    <property type="project" value="UniProtKB-KW"/>
</dbReference>
<protein>
    <submittedName>
        <fullName evidence="6">Uncharacterized protein</fullName>
    </submittedName>
</protein>
<feature type="region of interest" description="Disordered" evidence="3">
    <location>
        <begin position="597"/>
        <end position="630"/>
    </location>
</feature>
<dbReference type="InterPro" id="IPR008937">
    <property type="entry name" value="Ras-like_GEF"/>
</dbReference>
<keyword evidence="7" id="KW-1185">Reference proteome</keyword>
<feature type="region of interest" description="Disordered" evidence="3">
    <location>
        <begin position="502"/>
        <end position="570"/>
    </location>
</feature>
<dbReference type="Pfam" id="PF00618">
    <property type="entry name" value="RasGEF_N"/>
    <property type="match status" value="1"/>
</dbReference>
<evidence type="ECO:0000256" key="1">
    <source>
        <dbReference type="ARBA" id="ARBA00022658"/>
    </source>
</evidence>
<feature type="region of interest" description="Disordered" evidence="3">
    <location>
        <begin position="139"/>
        <end position="284"/>
    </location>
</feature>
<dbReference type="SMART" id="SM00229">
    <property type="entry name" value="RasGEFN"/>
    <property type="match status" value="1"/>
</dbReference>
<feature type="compositionally biased region" description="Basic and acidic residues" evidence="3">
    <location>
        <begin position="72"/>
        <end position="86"/>
    </location>
</feature>
<dbReference type="Proteomes" id="UP001212841">
    <property type="component" value="Unassembled WGS sequence"/>
</dbReference>
<dbReference type="PROSITE" id="PS50009">
    <property type="entry name" value="RASGEF_CAT"/>
    <property type="match status" value="1"/>
</dbReference>
<dbReference type="InterPro" id="IPR000651">
    <property type="entry name" value="Ras-like_Gua-exchang_fac_N"/>
</dbReference>
<dbReference type="PANTHER" id="PTHR23113">
    <property type="entry name" value="GUANINE NUCLEOTIDE EXCHANGE FACTOR"/>
    <property type="match status" value="1"/>
</dbReference>
<dbReference type="Gene3D" id="2.30.29.30">
    <property type="entry name" value="Pleckstrin-homology domain (PH domain)/Phosphotyrosine-binding domain (PTB)"/>
    <property type="match status" value="1"/>
</dbReference>
<dbReference type="CDD" id="cd00155">
    <property type="entry name" value="RasGEF"/>
    <property type="match status" value="1"/>
</dbReference>
<name>A0AAD5X3T9_9FUNG</name>
<comment type="caution">
    <text evidence="6">The sequence shown here is derived from an EMBL/GenBank/DDBJ whole genome shotgun (WGS) entry which is preliminary data.</text>
</comment>
<dbReference type="InterPro" id="IPR001895">
    <property type="entry name" value="RASGEF_cat_dom"/>
</dbReference>
<proteinExistence type="predicted"/>
<dbReference type="PANTHER" id="PTHR23113:SF356">
    <property type="entry name" value="FI05912P-RELATED"/>
    <property type="match status" value="1"/>
</dbReference>
<feature type="domain" description="Ras-GEF" evidence="4">
    <location>
        <begin position="797"/>
        <end position="1032"/>
    </location>
</feature>
<feature type="compositionally biased region" description="Low complexity" evidence="3">
    <location>
        <begin position="540"/>
        <end position="561"/>
    </location>
</feature>
<feature type="compositionally biased region" description="Polar residues" evidence="3">
    <location>
        <begin position="175"/>
        <end position="186"/>
    </location>
</feature>
<keyword evidence="1 2" id="KW-0344">Guanine-nucleotide releasing factor</keyword>
<dbReference type="SUPFAM" id="SSF50729">
    <property type="entry name" value="PH domain-like"/>
    <property type="match status" value="1"/>
</dbReference>
<dbReference type="InterPro" id="IPR011993">
    <property type="entry name" value="PH-like_dom_sf"/>
</dbReference>
<dbReference type="AlphaFoldDB" id="A0AAD5X3T9"/>
<evidence type="ECO:0000259" key="5">
    <source>
        <dbReference type="PROSITE" id="PS50212"/>
    </source>
</evidence>
<dbReference type="Gene3D" id="1.20.870.10">
    <property type="entry name" value="Son of sevenless (SoS) protein Chain: S domain 1"/>
    <property type="match status" value="1"/>
</dbReference>
<dbReference type="GO" id="GO:0005886">
    <property type="term" value="C:plasma membrane"/>
    <property type="evidence" value="ECO:0007669"/>
    <property type="project" value="TreeGrafter"/>
</dbReference>
<dbReference type="InterPro" id="IPR023578">
    <property type="entry name" value="Ras_GEF_dom_sf"/>
</dbReference>
<dbReference type="EMBL" id="JADGJD010000618">
    <property type="protein sequence ID" value="KAJ3049622.1"/>
    <property type="molecule type" value="Genomic_DNA"/>
</dbReference>
<evidence type="ECO:0000313" key="6">
    <source>
        <dbReference type="EMBL" id="KAJ3049622.1"/>
    </source>
</evidence>
<feature type="domain" description="N-terminal Ras-GEF" evidence="5">
    <location>
        <begin position="661"/>
        <end position="792"/>
    </location>
</feature>
<dbReference type="InterPro" id="IPR036964">
    <property type="entry name" value="RASGEF_cat_dom_sf"/>
</dbReference>
<evidence type="ECO:0000259" key="4">
    <source>
        <dbReference type="PROSITE" id="PS50009"/>
    </source>
</evidence>
<dbReference type="PROSITE" id="PS00720">
    <property type="entry name" value="RASGEF"/>
    <property type="match status" value="1"/>
</dbReference>
<evidence type="ECO:0000256" key="2">
    <source>
        <dbReference type="PROSITE-ProRule" id="PRU00168"/>
    </source>
</evidence>
<dbReference type="Gene3D" id="1.10.840.10">
    <property type="entry name" value="Ras guanine-nucleotide exchange factors catalytic domain"/>
    <property type="match status" value="1"/>
</dbReference>
<feature type="compositionally biased region" description="Polar residues" evidence="3">
    <location>
        <begin position="232"/>
        <end position="243"/>
    </location>
</feature>
<feature type="compositionally biased region" description="Polar residues" evidence="3">
    <location>
        <begin position="310"/>
        <end position="336"/>
    </location>
</feature>
<dbReference type="Pfam" id="PF00617">
    <property type="entry name" value="RasGEF"/>
    <property type="match status" value="1"/>
</dbReference>
<reference evidence="6" key="1">
    <citation type="submission" date="2020-05" db="EMBL/GenBank/DDBJ databases">
        <title>Phylogenomic resolution of chytrid fungi.</title>
        <authorList>
            <person name="Stajich J.E."/>
            <person name="Amses K."/>
            <person name="Simmons R."/>
            <person name="Seto K."/>
            <person name="Myers J."/>
            <person name="Bonds A."/>
            <person name="Quandt C.A."/>
            <person name="Barry K."/>
            <person name="Liu P."/>
            <person name="Grigoriev I."/>
            <person name="Longcore J.E."/>
            <person name="James T.Y."/>
        </authorList>
    </citation>
    <scope>NUCLEOTIDE SEQUENCE</scope>
    <source>
        <strain evidence="6">JEL0318</strain>
    </source>
</reference>
<accession>A0AAD5X3T9</accession>
<dbReference type="InterPro" id="IPR019804">
    <property type="entry name" value="Ras_G-nucl-exch_fac_CS"/>
</dbReference>
<feature type="region of interest" description="Disordered" evidence="3">
    <location>
        <begin position="72"/>
        <end position="124"/>
    </location>
</feature>
<organism evidence="6 7">
    <name type="scientific">Rhizophlyctis rosea</name>
    <dbReference type="NCBI Taxonomy" id="64517"/>
    <lineage>
        <taxon>Eukaryota</taxon>
        <taxon>Fungi</taxon>
        <taxon>Fungi incertae sedis</taxon>
        <taxon>Chytridiomycota</taxon>
        <taxon>Chytridiomycota incertae sedis</taxon>
        <taxon>Chytridiomycetes</taxon>
        <taxon>Rhizophlyctidales</taxon>
        <taxon>Rhizophlyctidaceae</taxon>
        <taxon>Rhizophlyctis</taxon>
    </lineage>
</organism>
<feature type="region of interest" description="Disordered" evidence="3">
    <location>
        <begin position="302"/>
        <end position="341"/>
    </location>
</feature>
<dbReference type="SUPFAM" id="SSF48366">
    <property type="entry name" value="Ras GEF"/>
    <property type="match status" value="1"/>
</dbReference>
<evidence type="ECO:0000313" key="7">
    <source>
        <dbReference type="Proteomes" id="UP001212841"/>
    </source>
</evidence>